<dbReference type="EMBL" id="CM001484">
    <property type="protein sequence ID" value="EIE99883.1"/>
    <property type="molecule type" value="Genomic_DNA"/>
</dbReference>
<reference evidence="4" key="2">
    <citation type="submission" date="2012-01" db="EMBL/GenBank/DDBJ databases">
        <title>Noncontiguous Finished sequence of chromosome of Saccharomonospora glauca K62.</title>
        <authorList>
            <consortium name="US DOE Joint Genome Institute"/>
            <person name="Lucas S."/>
            <person name="Han J."/>
            <person name="Lapidus A."/>
            <person name="Cheng J.-F."/>
            <person name="Goodwin L."/>
            <person name="Pitluck S."/>
            <person name="Peters L."/>
            <person name="Mikhailova N."/>
            <person name="Held B."/>
            <person name="Detter J.C."/>
            <person name="Han C."/>
            <person name="Tapia R."/>
            <person name="Land M."/>
            <person name="Hauser L."/>
            <person name="Kyrpides N."/>
            <person name="Ivanova N."/>
            <person name="Pagani I."/>
            <person name="Brambilla E.-M."/>
            <person name="Klenk H.-P."/>
            <person name="Woyke T."/>
        </authorList>
    </citation>
    <scope>NUCLEOTIDE SEQUENCE [LARGE SCALE GENOMIC DNA]</scope>
    <source>
        <strain evidence="4">K62</strain>
    </source>
</reference>
<keyword evidence="1" id="KW-0472">Membrane</keyword>
<feature type="transmembrane region" description="Helical" evidence="1">
    <location>
        <begin position="59"/>
        <end position="77"/>
    </location>
</feature>
<evidence type="ECO:0000259" key="2">
    <source>
        <dbReference type="Pfam" id="PF14145"/>
    </source>
</evidence>
<dbReference type="Pfam" id="PF14145">
    <property type="entry name" value="YrhK"/>
    <property type="match status" value="1"/>
</dbReference>
<dbReference type="InterPro" id="IPR025424">
    <property type="entry name" value="YrhK_domain"/>
</dbReference>
<dbReference type="STRING" id="928724.SacglDRAFT_03015"/>
<keyword evidence="4" id="KW-1185">Reference proteome</keyword>
<dbReference type="AlphaFoldDB" id="I1D4K9"/>
<proteinExistence type="predicted"/>
<feature type="domain" description="YrhK" evidence="2">
    <location>
        <begin position="27"/>
        <end position="82"/>
    </location>
</feature>
<evidence type="ECO:0000256" key="1">
    <source>
        <dbReference type="SAM" id="Phobius"/>
    </source>
</evidence>
<dbReference type="HOGENOM" id="CLU_177072_1_0_11"/>
<dbReference type="Proteomes" id="UP000005087">
    <property type="component" value="Chromosome"/>
</dbReference>
<accession>I1D4K9</accession>
<dbReference type="OrthoDB" id="5519470at2"/>
<evidence type="ECO:0000313" key="3">
    <source>
        <dbReference type="EMBL" id="EIE99883.1"/>
    </source>
</evidence>
<protein>
    <recommendedName>
        <fullName evidence="2">YrhK domain-containing protein</fullName>
    </recommendedName>
</protein>
<name>I1D4K9_9PSEU</name>
<dbReference type="RefSeq" id="WP_005465573.1">
    <property type="nucleotide sequence ID" value="NZ_CM001484.1"/>
</dbReference>
<keyword evidence="1" id="KW-0812">Transmembrane</keyword>
<sequence>MPNIRESDDGSGTLTVTFGHEELILRRRYEIASICNDLLIALWFVVGSVLFFWDSTTLIGTWLFLLGSIQLAIRPCIRLSRRVHLRRVGGAGAETSRDF</sequence>
<evidence type="ECO:0000313" key="4">
    <source>
        <dbReference type="Proteomes" id="UP000005087"/>
    </source>
</evidence>
<organism evidence="3 4">
    <name type="scientific">Saccharomonospora glauca K62</name>
    <dbReference type="NCBI Taxonomy" id="928724"/>
    <lineage>
        <taxon>Bacteria</taxon>
        <taxon>Bacillati</taxon>
        <taxon>Actinomycetota</taxon>
        <taxon>Actinomycetes</taxon>
        <taxon>Pseudonocardiales</taxon>
        <taxon>Pseudonocardiaceae</taxon>
        <taxon>Saccharomonospora</taxon>
    </lineage>
</organism>
<reference evidence="3 4" key="1">
    <citation type="submission" date="2011-09" db="EMBL/GenBank/DDBJ databases">
        <authorList>
            <consortium name="US DOE Joint Genome Institute (JGI-PGF)"/>
            <person name="Lucas S."/>
            <person name="Han J."/>
            <person name="Lapidus A."/>
            <person name="Cheng J.-F."/>
            <person name="Goodwin L."/>
            <person name="Pitluck S."/>
            <person name="Peters L."/>
            <person name="Land M.L."/>
            <person name="Hauser L."/>
            <person name="Brambilla E."/>
            <person name="Klenk H.-P."/>
            <person name="Woyke T.J."/>
        </authorList>
    </citation>
    <scope>NUCLEOTIDE SEQUENCE [LARGE SCALE GENOMIC DNA]</scope>
    <source>
        <strain evidence="3 4">K62</strain>
    </source>
</reference>
<dbReference type="eggNOG" id="ENOG5032ZWE">
    <property type="taxonomic scope" value="Bacteria"/>
</dbReference>
<feature type="transmembrane region" description="Helical" evidence="1">
    <location>
        <begin position="34"/>
        <end position="53"/>
    </location>
</feature>
<gene>
    <name evidence="3" type="ORF">SacglDRAFT_03015</name>
</gene>
<keyword evidence="1" id="KW-1133">Transmembrane helix</keyword>